<organism evidence="6 7">
    <name type="scientific">Glarea lozoyensis (strain ATCC 20868 / MF5171)</name>
    <dbReference type="NCBI Taxonomy" id="1116229"/>
    <lineage>
        <taxon>Eukaryota</taxon>
        <taxon>Fungi</taxon>
        <taxon>Dikarya</taxon>
        <taxon>Ascomycota</taxon>
        <taxon>Pezizomycotina</taxon>
        <taxon>Leotiomycetes</taxon>
        <taxon>Helotiales</taxon>
        <taxon>Helotiaceae</taxon>
        <taxon>Glarea</taxon>
    </lineage>
</organism>
<evidence type="ECO:0000256" key="2">
    <source>
        <dbReference type="PIRSR" id="PIRSR622684-1"/>
    </source>
</evidence>
<feature type="compositionally biased region" description="Polar residues" evidence="4">
    <location>
        <begin position="760"/>
        <end position="771"/>
    </location>
</feature>
<name>S3D690_GLAL2</name>
<feature type="compositionally biased region" description="Polar residues" evidence="4">
    <location>
        <begin position="1"/>
        <end position="11"/>
    </location>
</feature>
<feature type="region of interest" description="Disordered" evidence="4">
    <location>
        <begin position="714"/>
        <end position="835"/>
    </location>
</feature>
<gene>
    <name evidence="6" type="ORF">GLAREA_06262</name>
</gene>
<dbReference type="CDD" id="cd00044">
    <property type="entry name" value="CysPc"/>
    <property type="match status" value="1"/>
</dbReference>
<feature type="compositionally biased region" description="Basic and acidic residues" evidence="4">
    <location>
        <begin position="815"/>
        <end position="828"/>
    </location>
</feature>
<evidence type="ECO:0000313" key="7">
    <source>
        <dbReference type="Proteomes" id="UP000016922"/>
    </source>
</evidence>
<dbReference type="PROSITE" id="PS50203">
    <property type="entry name" value="CALPAIN_CAT"/>
    <property type="match status" value="1"/>
</dbReference>
<feature type="compositionally biased region" description="Basic and acidic residues" evidence="4">
    <location>
        <begin position="1111"/>
        <end position="1125"/>
    </location>
</feature>
<protein>
    <submittedName>
        <fullName evidence="6">Cysteine proteinase</fullName>
    </submittedName>
</protein>
<dbReference type="RefSeq" id="XP_008079867.1">
    <property type="nucleotide sequence ID" value="XM_008081676.1"/>
</dbReference>
<dbReference type="SUPFAM" id="SSF54001">
    <property type="entry name" value="Cysteine proteinases"/>
    <property type="match status" value="1"/>
</dbReference>
<dbReference type="OMA" id="EWTTDVQ"/>
<feature type="compositionally biased region" description="Basic and acidic residues" evidence="4">
    <location>
        <begin position="1060"/>
        <end position="1074"/>
    </location>
</feature>
<feature type="domain" description="Calpain catalytic" evidence="5">
    <location>
        <begin position="155"/>
        <end position="448"/>
    </location>
</feature>
<dbReference type="GO" id="GO:0004198">
    <property type="term" value="F:calcium-dependent cysteine-type endopeptidase activity"/>
    <property type="evidence" value="ECO:0007669"/>
    <property type="project" value="InterPro"/>
</dbReference>
<evidence type="ECO:0000256" key="4">
    <source>
        <dbReference type="SAM" id="MobiDB-lite"/>
    </source>
</evidence>
<feature type="region of interest" description="Disordered" evidence="4">
    <location>
        <begin position="861"/>
        <end position="922"/>
    </location>
</feature>
<dbReference type="PRINTS" id="PR00704">
    <property type="entry name" value="CALPAIN"/>
</dbReference>
<comment type="similarity">
    <text evidence="1">Belongs to the peptidase C2 family.</text>
</comment>
<feature type="compositionally biased region" description="Polar residues" evidence="4">
    <location>
        <begin position="990"/>
        <end position="1009"/>
    </location>
</feature>
<evidence type="ECO:0000256" key="1">
    <source>
        <dbReference type="ARBA" id="ARBA00007623"/>
    </source>
</evidence>
<feature type="active site" evidence="2 3">
    <location>
        <position position="389"/>
    </location>
</feature>
<dbReference type="STRING" id="1116229.S3D690"/>
<feature type="region of interest" description="Disordered" evidence="4">
    <location>
        <begin position="1"/>
        <end position="39"/>
    </location>
</feature>
<sequence>MSLPKNDSSGFNDGRRGRQLRPSASQNEQEPKSKKKKVPQEIVTNIWTSFAAPSFSKVMTILPPKAANSAKVKPSTTVDKSNILVSEGFELAAEECRSRVRKLIKESKRVNTRYRDAEFDIDWDLRYKKADFLNGLVKKPFDIKSSSSTAPKAVKRVHEIFEEPTFLKNVLPSDVRQGRVGDCWLMASLTALASMENGIQRLCVEYDTKVGIYGFVFFRDGEWIVSIIDDKLYLKSPDWDSLSAERTLLERSEVDDIEAEYRKTYQTGSQALAFARCLDKNETWLPLLEKAYAKSHGDYGSLKGGWSGEGSEDLTGGVTTEFLSSDILDIDDFWTNELMKVNKEFLFGCSTGLFDGGYGSRDGITEGHAYVIMDARELSTGERLLKLRNPWGKGNTGNWHGAWSDGSKELTVDAQKELDHKFGNDSVFWISYPDFLRKYQHFDRTRLFMDSPDWRLSQKWVSVEVPWKSEFKQMFHIVLKKDSPVVIVLNELDERYFAGLEGQYDFRLQFRLHDVNTLDEEDFIVRSHGNYLMLRSVATELISLSAGTYSVSVMIVAERMKSQFTVEEIIKEQCENKGDNDKLAQVGASYDLAHSKVTAHLENQASAQLAQAKADARALRDSARKRIWEKRHLLRKMSKKQAKKNKKKQWKKSNEIREAYNAKMDAEPKDVGVQTENTEELQEIKMEDKSSQTMAPEELTAEVDKLAEFVPQEISDQPEIAVSDSSKDSPNTPEPTKGTPAVTTTETTSATTTKTASATLMTNEQNCTQHVNYAATPEYSDDASEGASSASPVSEIEDLYSDDEAAYAALFPKPANEKPGTDPKSKPADDDDDIEPWNAVCVVGFRVYSKDEQLEIRLWEPDFNGIKKEPVGEEFQGDDEGCEGDDEDESEICGKNASKGQKSKQPTTDTKTQSSTVEVKTEVTVVETKTRELMINTKIQDPIVDMEAQAPAIDAKNQEPTADTNASEAANGTKTEELTSETKVAETAAGTETQESAVDTKTQEPSTDTKTGEAEADKKSQESTVDTKKQEPTTDTKTEDPTTDTSTPESTVDKATPVTEDDKKTGDAATETKTKVIAFPDNAETPPEEDTVAQTSNEVTEPPKDEDELSKEDSQSDSAERRDSTESPTDFVVVAAEGE</sequence>
<dbReference type="Pfam" id="PF00648">
    <property type="entry name" value="Peptidase_C2"/>
    <property type="match status" value="1"/>
</dbReference>
<dbReference type="EMBL" id="KE145358">
    <property type="protein sequence ID" value="EPE33250.1"/>
    <property type="molecule type" value="Genomic_DNA"/>
</dbReference>
<feature type="compositionally biased region" description="Acidic residues" evidence="4">
    <location>
        <begin position="795"/>
        <end position="805"/>
    </location>
</feature>
<dbReference type="SMART" id="SM00230">
    <property type="entry name" value="CysPc"/>
    <property type="match status" value="1"/>
</dbReference>
<dbReference type="Proteomes" id="UP000016922">
    <property type="component" value="Unassembled WGS sequence"/>
</dbReference>
<evidence type="ECO:0000313" key="6">
    <source>
        <dbReference type="EMBL" id="EPE33250.1"/>
    </source>
</evidence>
<dbReference type="eggNOG" id="KOG0045">
    <property type="taxonomic scope" value="Eukaryota"/>
</dbReference>
<feature type="active site" evidence="2 3">
    <location>
        <position position="368"/>
    </location>
</feature>
<feature type="region of interest" description="Disordered" evidence="4">
    <location>
        <begin position="949"/>
        <end position="1139"/>
    </location>
</feature>
<evidence type="ECO:0000256" key="3">
    <source>
        <dbReference type="PROSITE-ProRule" id="PRU00239"/>
    </source>
</evidence>
<accession>S3D690</accession>
<keyword evidence="3" id="KW-0788">Thiol protease</keyword>
<feature type="active site" evidence="2 3">
    <location>
        <position position="183"/>
    </location>
</feature>
<dbReference type="PANTHER" id="PTHR10183">
    <property type="entry name" value="CALPAIN"/>
    <property type="match status" value="1"/>
</dbReference>
<feature type="compositionally biased region" description="Polar residues" evidence="4">
    <location>
        <begin position="958"/>
        <end position="973"/>
    </location>
</feature>
<evidence type="ECO:0000259" key="5">
    <source>
        <dbReference type="PROSITE" id="PS50203"/>
    </source>
</evidence>
<dbReference type="HOGENOM" id="CLU_006072_1_0_1"/>
<dbReference type="PROSITE" id="PS00139">
    <property type="entry name" value="THIOL_PROTEASE_CYS"/>
    <property type="match status" value="1"/>
</dbReference>
<dbReference type="GO" id="GO:0006508">
    <property type="term" value="P:proteolysis"/>
    <property type="evidence" value="ECO:0007669"/>
    <property type="project" value="UniProtKB-KW"/>
</dbReference>
<dbReference type="InterPro" id="IPR022684">
    <property type="entry name" value="Calpain_cysteine_protease"/>
</dbReference>
<dbReference type="OrthoDB" id="424753at2759"/>
<dbReference type="GeneID" id="19465316"/>
<keyword evidence="7" id="KW-1185">Reference proteome</keyword>
<dbReference type="Gene3D" id="3.90.70.10">
    <property type="entry name" value="Cysteine proteinases"/>
    <property type="match status" value="1"/>
</dbReference>
<reference evidence="6 7" key="1">
    <citation type="journal article" date="2013" name="BMC Genomics">
        <title>Genomics-driven discovery of the pneumocandin biosynthetic gene cluster in the fungus Glarea lozoyensis.</title>
        <authorList>
            <person name="Chen L."/>
            <person name="Yue Q."/>
            <person name="Zhang X."/>
            <person name="Xiang M."/>
            <person name="Wang C."/>
            <person name="Li S."/>
            <person name="Che Y."/>
            <person name="Ortiz-Lopez F.J."/>
            <person name="Bills G.F."/>
            <person name="Liu X."/>
            <person name="An Z."/>
        </authorList>
    </citation>
    <scope>NUCLEOTIDE SEQUENCE [LARGE SCALE GENOMIC DNA]</scope>
    <source>
        <strain evidence="7">ATCC 20868 / MF5171</strain>
    </source>
</reference>
<dbReference type="KEGG" id="glz:GLAREA_06262"/>
<feature type="compositionally biased region" description="Acidic residues" evidence="4">
    <location>
        <begin position="875"/>
        <end position="891"/>
    </location>
</feature>
<dbReference type="AlphaFoldDB" id="S3D690"/>
<feature type="compositionally biased region" description="Basic and acidic residues" evidence="4">
    <location>
        <begin position="1010"/>
        <end position="1040"/>
    </location>
</feature>
<dbReference type="FunFam" id="3.90.70.10:FF:000072">
    <property type="entry name" value="Cysteine proteinase"/>
    <property type="match status" value="1"/>
</dbReference>
<keyword evidence="3" id="KW-0645">Protease</keyword>
<dbReference type="PANTHER" id="PTHR10183:SF397">
    <property type="entry name" value="CALPAIN CATALYTIC DOMAIN-CONTAINING PROTEIN"/>
    <property type="match status" value="1"/>
</dbReference>
<keyword evidence="3" id="KW-0378">Hydrolase</keyword>
<feature type="compositionally biased region" description="Polar residues" evidence="4">
    <location>
        <begin position="898"/>
        <end position="915"/>
    </location>
</feature>
<feature type="compositionally biased region" description="Basic and acidic residues" evidence="4">
    <location>
        <begin position="861"/>
        <end position="871"/>
    </location>
</feature>
<dbReference type="InterPro" id="IPR000169">
    <property type="entry name" value="Pept_cys_AS"/>
</dbReference>
<proteinExistence type="inferred from homology"/>
<feature type="compositionally biased region" description="Low complexity" evidence="4">
    <location>
        <begin position="734"/>
        <end position="759"/>
    </location>
</feature>
<dbReference type="InterPro" id="IPR038765">
    <property type="entry name" value="Papain-like_cys_pep_sf"/>
</dbReference>
<dbReference type="InterPro" id="IPR001300">
    <property type="entry name" value="Peptidase_C2_calpain_cat"/>
</dbReference>